<dbReference type="Proteomes" id="UP000316167">
    <property type="component" value="Unassembled WGS sequence"/>
</dbReference>
<evidence type="ECO:0000313" key="3">
    <source>
        <dbReference type="Proteomes" id="UP000316167"/>
    </source>
</evidence>
<evidence type="ECO:0000313" key="2">
    <source>
        <dbReference type="EMBL" id="TWI80344.1"/>
    </source>
</evidence>
<sequence>MRLAAAVVLFHPDETVVSNIQSYNAFVDVVIAVDNSVTKNNEVVKSLQGIENLVYLPNEKNLGIAAALNLAAKHSSEQGFTWLLTMDQDSSFDSKEFKLYKQQVLDIIINESKIGLICPSEVKKSESLQITEPAFRITSGTWINLHVWQQVHGFDEQLFIDEVDKDLSCKVFLAGFRLIGFDNVLMKHKLGTKKNTGFLKLFFVKERTVHSPFRLYYMVRNYLVVRKRYGKYFPDIFKKRDHDFMIMLKNNIFFCGNFFSAVFQAAKGFVHYKRNKF</sequence>
<keyword evidence="3" id="KW-1185">Reference proteome</keyword>
<evidence type="ECO:0000259" key="1">
    <source>
        <dbReference type="Pfam" id="PF00535"/>
    </source>
</evidence>
<dbReference type="SUPFAM" id="SSF53448">
    <property type="entry name" value="Nucleotide-diphospho-sugar transferases"/>
    <property type="match status" value="1"/>
</dbReference>
<accession>A0A562SH91</accession>
<dbReference type="EMBL" id="VLLE01000005">
    <property type="protein sequence ID" value="TWI80344.1"/>
    <property type="molecule type" value="Genomic_DNA"/>
</dbReference>
<reference evidence="2 3" key="1">
    <citation type="journal article" date="2015" name="Stand. Genomic Sci.">
        <title>Genomic Encyclopedia of Bacterial and Archaeal Type Strains, Phase III: the genomes of soil and plant-associated and newly described type strains.</title>
        <authorList>
            <person name="Whitman W.B."/>
            <person name="Woyke T."/>
            <person name="Klenk H.P."/>
            <person name="Zhou Y."/>
            <person name="Lilburn T.G."/>
            <person name="Beck B.J."/>
            <person name="De Vos P."/>
            <person name="Vandamme P."/>
            <person name="Eisen J.A."/>
            <person name="Garrity G."/>
            <person name="Hugenholtz P."/>
            <person name="Kyrpides N.C."/>
        </authorList>
    </citation>
    <scope>NUCLEOTIDE SEQUENCE [LARGE SCALE GENOMIC DNA]</scope>
    <source>
        <strain evidence="2 3">CGMCC 1.7271</strain>
    </source>
</reference>
<feature type="domain" description="Glycosyltransferase 2-like" evidence="1">
    <location>
        <begin position="15"/>
        <end position="95"/>
    </location>
</feature>
<comment type="caution">
    <text evidence="2">The sequence shown here is derived from an EMBL/GenBank/DDBJ whole genome shotgun (WGS) entry which is preliminary data.</text>
</comment>
<name>A0A562SH91_9BACT</name>
<gene>
    <name evidence="2" type="ORF">IQ13_3019</name>
</gene>
<dbReference type="AlphaFoldDB" id="A0A562SH91"/>
<dbReference type="RefSeq" id="WP_144887180.1">
    <property type="nucleotide sequence ID" value="NZ_VLLE01000005.1"/>
</dbReference>
<dbReference type="InterPro" id="IPR001173">
    <property type="entry name" value="Glyco_trans_2-like"/>
</dbReference>
<keyword evidence="2" id="KW-0808">Transferase</keyword>
<dbReference type="OrthoDB" id="9771846at2"/>
<organism evidence="2 3">
    <name type="scientific">Lacibacter cauensis</name>
    <dbReference type="NCBI Taxonomy" id="510947"/>
    <lineage>
        <taxon>Bacteria</taxon>
        <taxon>Pseudomonadati</taxon>
        <taxon>Bacteroidota</taxon>
        <taxon>Chitinophagia</taxon>
        <taxon>Chitinophagales</taxon>
        <taxon>Chitinophagaceae</taxon>
        <taxon>Lacibacter</taxon>
    </lineage>
</organism>
<dbReference type="GO" id="GO:0016740">
    <property type="term" value="F:transferase activity"/>
    <property type="evidence" value="ECO:0007669"/>
    <property type="project" value="UniProtKB-KW"/>
</dbReference>
<dbReference type="Pfam" id="PF00535">
    <property type="entry name" value="Glycos_transf_2"/>
    <property type="match status" value="1"/>
</dbReference>
<dbReference type="InterPro" id="IPR029044">
    <property type="entry name" value="Nucleotide-diphossugar_trans"/>
</dbReference>
<dbReference type="Gene3D" id="3.90.550.10">
    <property type="entry name" value="Spore Coat Polysaccharide Biosynthesis Protein SpsA, Chain A"/>
    <property type="match status" value="1"/>
</dbReference>
<proteinExistence type="predicted"/>
<protein>
    <submittedName>
        <fullName evidence="2">Rhamnosyltransferase</fullName>
    </submittedName>
</protein>